<dbReference type="GeneID" id="74354080"/>
<feature type="region of interest" description="Disordered" evidence="1">
    <location>
        <begin position="1"/>
        <end position="40"/>
    </location>
</feature>
<keyword evidence="3" id="KW-1185">Reference proteome</keyword>
<dbReference type="EMBL" id="FTNP01000002">
    <property type="protein sequence ID" value="SIR64430.1"/>
    <property type="molecule type" value="Genomic_DNA"/>
</dbReference>
<evidence type="ECO:0000313" key="2">
    <source>
        <dbReference type="EMBL" id="SIR64430.1"/>
    </source>
</evidence>
<reference evidence="2 3" key="1">
    <citation type="submission" date="2017-01" db="EMBL/GenBank/DDBJ databases">
        <authorList>
            <person name="Mah S.A."/>
            <person name="Swanson W.J."/>
            <person name="Moy G.W."/>
            <person name="Vacquier V.D."/>
        </authorList>
    </citation>
    <scope>NUCLEOTIDE SEQUENCE [LARGE SCALE GENOMIC DNA]</scope>
    <source>
        <strain evidence="2 3">CGMCC 1.8909</strain>
    </source>
</reference>
<feature type="compositionally biased region" description="Basic and acidic residues" evidence="1">
    <location>
        <begin position="20"/>
        <end position="40"/>
    </location>
</feature>
<gene>
    <name evidence="2" type="ORF">SAMN05421809_1765</name>
</gene>
<protein>
    <submittedName>
        <fullName evidence="2">Uncharacterized protein</fullName>
    </submittedName>
</protein>
<organism evidence="2 3">
    <name type="scientific">Natronorubrum daqingense</name>
    <dbReference type="NCBI Taxonomy" id="588898"/>
    <lineage>
        <taxon>Archaea</taxon>
        <taxon>Methanobacteriati</taxon>
        <taxon>Methanobacteriota</taxon>
        <taxon>Stenosarchaea group</taxon>
        <taxon>Halobacteria</taxon>
        <taxon>Halobacteriales</taxon>
        <taxon>Natrialbaceae</taxon>
        <taxon>Natronorubrum</taxon>
    </lineage>
</organism>
<sequence>MTTSWDDLFDRASESSVTLEELRETAGKRSDRSGTEEGDA</sequence>
<evidence type="ECO:0000256" key="1">
    <source>
        <dbReference type="SAM" id="MobiDB-lite"/>
    </source>
</evidence>
<dbReference type="AlphaFoldDB" id="A0A1N7CLJ3"/>
<dbReference type="RefSeq" id="WP_257787605.1">
    <property type="nucleotide sequence ID" value="NZ_CP019327.1"/>
</dbReference>
<evidence type="ECO:0000313" key="3">
    <source>
        <dbReference type="Proteomes" id="UP000185687"/>
    </source>
</evidence>
<proteinExistence type="predicted"/>
<dbReference type="Proteomes" id="UP000185687">
    <property type="component" value="Unassembled WGS sequence"/>
</dbReference>
<accession>A0A1N7CLJ3</accession>
<name>A0A1N7CLJ3_9EURY</name>